<comment type="caution">
    <text evidence="1">The sequence shown here is derived from an EMBL/GenBank/DDBJ whole genome shotgun (WGS) entry which is preliminary data.</text>
</comment>
<dbReference type="PATRIC" id="fig|742742.3.peg.951"/>
<proteinExistence type="predicted"/>
<gene>
    <name evidence="1" type="ORF">HMPREF9452_00987</name>
</gene>
<dbReference type="HOGENOM" id="CLU_3214889_0_0_11"/>
<evidence type="ECO:0000313" key="1">
    <source>
        <dbReference type="EMBL" id="EGX71599.1"/>
    </source>
</evidence>
<dbReference type="AlphaFoldDB" id="G1WI24"/>
<sequence>MFEVDVLLARRNMHVRQAEPMRYIPRSGRTTYRQNPYLGGILDS</sequence>
<dbReference type="Proteomes" id="UP000004830">
    <property type="component" value="Unassembled WGS sequence"/>
</dbReference>
<organism evidence="1 2">
    <name type="scientific">Collinsella tanakaei YIT 12063</name>
    <dbReference type="NCBI Taxonomy" id="742742"/>
    <lineage>
        <taxon>Bacteria</taxon>
        <taxon>Bacillati</taxon>
        <taxon>Actinomycetota</taxon>
        <taxon>Coriobacteriia</taxon>
        <taxon>Coriobacteriales</taxon>
        <taxon>Coriobacteriaceae</taxon>
        <taxon>Collinsella</taxon>
    </lineage>
</organism>
<keyword evidence="2" id="KW-1185">Reference proteome</keyword>
<evidence type="ECO:0000313" key="2">
    <source>
        <dbReference type="Proteomes" id="UP000004830"/>
    </source>
</evidence>
<dbReference type="EMBL" id="ADLS01000011">
    <property type="protein sequence ID" value="EGX71599.1"/>
    <property type="molecule type" value="Genomic_DNA"/>
</dbReference>
<accession>G1WI24</accession>
<name>G1WI24_9ACTN</name>
<reference evidence="1 2" key="1">
    <citation type="submission" date="2011-06" db="EMBL/GenBank/DDBJ databases">
        <title>The Genome Sequence of Collinsella tanakaei YIT 12063.</title>
        <authorList>
            <consortium name="The Broad Institute Genome Sequencing Platform"/>
            <person name="Earl A."/>
            <person name="Ward D."/>
            <person name="Feldgarden M."/>
            <person name="Gevers D."/>
            <person name="Morotomi M."/>
            <person name="Young S.K."/>
            <person name="Zeng Q."/>
            <person name="Gargeya S."/>
            <person name="Fitzgerald M."/>
            <person name="Haas B."/>
            <person name="Abouelleil A."/>
            <person name="Alvarado L."/>
            <person name="Arachchi H.M."/>
            <person name="Berlin A."/>
            <person name="Brown A."/>
            <person name="Chapman S.B."/>
            <person name="Chen Z."/>
            <person name="Dunbar C."/>
            <person name="Freedman E."/>
            <person name="Gearin G."/>
            <person name="Gellesch M."/>
            <person name="Goldberg J."/>
            <person name="Griggs A."/>
            <person name="Gujja S."/>
            <person name="Heiman D."/>
            <person name="Howarth C."/>
            <person name="Larson L."/>
            <person name="Lui A."/>
            <person name="MacDonald P.J.P."/>
            <person name="Mehta T."/>
            <person name="Montmayeur A."/>
            <person name="Murphy C."/>
            <person name="Neiman D."/>
            <person name="Pearson M."/>
            <person name="Priest M."/>
            <person name="Roberts A."/>
            <person name="Saif S."/>
            <person name="Shea T."/>
            <person name="Shenoy N."/>
            <person name="Sisk P."/>
            <person name="Stolte C."/>
            <person name="Sykes S."/>
            <person name="Wortman J."/>
            <person name="Nusbaum C."/>
            <person name="Birren B."/>
        </authorList>
    </citation>
    <scope>NUCLEOTIDE SEQUENCE [LARGE SCALE GENOMIC DNA]</scope>
    <source>
        <strain evidence="1 2">YIT 12063</strain>
    </source>
</reference>
<dbReference type="STRING" id="742742.HMPREF9452_00987"/>
<protein>
    <submittedName>
        <fullName evidence="1">Uncharacterized protein</fullName>
    </submittedName>
</protein>